<dbReference type="CDD" id="cd14966">
    <property type="entry name" value="7tmD_STE3"/>
    <property type="match status" value="1"/>
</dbReference>
<dbReference type="KEGG" id="sla:SERLADRAFT_360621"/>
<keyword evidence="4 10" id="KW-0812">Transmembrane</keyword>
<evidence type="ECO:0000256" key="3">
    <source>
        <dbReference type="ARBA" id="ARBA00022507"/>
    </source>
</evidence>
<keyword evidence="8" id="KW-0675">Receptor</keyword>
<evidence type="ECO:0000256" key="9">
    <source>
        <dbReference type="ARBA" id="ARBA00023224"/>
    </source>
</evidence>
<keyword evidence="5 10" id="KW-1133">Transmembrane helix</keyword>
<feature type="transmembrane region" description="Helical" evidence="10">
    <location>
        <begin position="39"/>
        <end position="58"/>
    </location>
</feature>
<keyword evidence="6" id="KW-0297">G-protein coupled receptor</keyword>
<dbReference type="EMBL" id="GL945432">
    <property type="protein sequence ID" value="EGO26228.1"/>
    <property type="molecule type" value="Genomic_DNA"/>
</dbReference>
<feature type="transmembrane region" description="Helical" evidence="10">
    <location>
        <begin position="274"/>
        <end position="292"/>
    </location>
</feature>
<dbReference type="Pfam" id="PF02076">
    <property type="entry name" value="STE3"/>
    <property type="match status" value="1"/>
</dbReference>
<evidence type="ECO:0000256" key="2">
    <source>
        <dbReference type="ARBA" id="ARBA00011085"/>
    </source>
</evidence>
<comment type="subcellular location">
    <subcellularLocation>
        <location evidence="1">Membrane</location>
        <topology evidence="1">Multi-pass membrane protein</topology>
    </subcellularLocation>
</comment>
<dbReference type="HOGENOM" id="CLU_027592_0_1_1"/>
<dbReference type="GO" id="GO:0000750">
    <property type="term" value="P:pheromone-dependent signal transduction involved in conjugation with cellular fusion"/>
    <property type="evidence" value="ECO:0007669"/>
    <property type="project" value="TreeGrafter"/>
</dbReference>
<dbReference type="AlphaFoldDB" id="F8NRA9"/>
<dbReference type="PRINTS" id="PR00899">
    <property type="entry name" value="GPCRSTE3"/>
</dbReference>
<accession>F8NRA9</accession>
<evidence type="ECO:0000256" key="10">
    <source>
        <dbReference type="SAM" id="Phobius"/>
    </source>
</evidence>
<dbReference type="PANTHER" id="PTHR28097:SF1">
    <property type="entry name" value="PHEROMONE A FACTOR RECEPTOR"/>
    <property type="match status" value="1"/>
</dbReference>
<dbReference type="Proteomes" id="UP000008064">
    <property type="component" value="Unassembled WGS sequence"/>
</dbReference>
<dbReference type="GO" id="GO:0004932">
    <property type="term" value="F:mating-type factor pheromone receptor activity"/>
    <property type="evidence" value="ECO:0007669"/>
    <property type="project" value="InterPro"/>
</dbReference>
<sequence>MTVPSLASNYAFSVFGFIGFFLISILLPMHLRARNAGTCMYIVWTSIVCLTTAVNSVIWNRNYVNWSPVWCNIASRVIITAGWGNEVALLCIVRRLYRIITMKAVNQSVREVRRDLIVDLCIGIGIPVLILSLQYIVEFHDFEIYEDVGCYPAVLATAPAIPIFLIWPAVFGLVTAIYAGLTIYATIKRKAYKRDIMESNQALQFGHYWRLLTLTGIGVICTLPYGMLNLVENIVAAPVQPYSWDLLHSTFSEAGETPAYYWASDAVSEYSLEITRWSPVFNAFMFFAFFAFTKEARQDYRRVWLFIIQPLSMCSPDTDVLTTRFVARCNILYSEQI</sequence>
<evidence type="ECO:0000256" key="5">
    <source>
        <dbReference type="ARBA" id="ARBA00022989"/>
    </source>
</evidence>
<reference evidence="11" key="1">
    <citation type="submission" date="2011-04" db="EMBL/GenBank/DDBJ databases">
        <title>Evolution of plant cell wall degrading machinery underlies the functional diversity of forest fungi.</title>
        <authorList>
            <consortium name="US DOE Joint Genome Institute (JGI-PGF)"/>
            <person name="Eastwood D.C."/>
            <person name="Floudas D."/>
            <person name="Binder M."/>
            <person name="Majcherczyk A."/>
            <person name="Schneider P."/>
            <person name="Aerts A."/>
            <person name="Asiegbu F.O."/>
            <person name="Baker S.E."/>
            <person name="Barry K."/>
            <person name="Bendiksby M."/>
            <person name="Blumentritt M."/>
            <person name="Coutinho P.M."/>
            <person name="Cullen D."/>
            <person name="Cullen D."/>
            <person name="Gathman A."/>
            <person name="Goodell B."/>
            <person name="Henrissat B."/>
            <person name="Ihrmark K."/>
            <person name="Kauserud H."/>
            <person name="Kohler A."/>
            <person name="LaButti K."/>
            <person name="Lapidus A."/>
            <person name="Lavin J.L."/>
            <person name="Lee Y.-H."/>
            <person name="Lindquist E."/>
            <person name="Lilly W."/>
            <person name="Lucas S."/>
            <person name="Morin E."/>
            <person name="Murat C."/>
            <person name="Oguiza J.A."/>
            <person name="Park J."/>
            <person name="Pisabarro A.G."/>
            <person name="Riley R."/>
            <person name="Rosling A."/>
            <person name="Salamov A."/>
            <person name="Schmidt O."/>
            <person name="Schmutz J."/>
            <person name="Skrede I."/>
            <person name="Stenlid J."/>
            <person name="Wiebenga A."/>
            <person name="Xie X."/>
            <person name="Kues U."/>
            <person name="Hibbett D.S."/>
            <person name="Hoffmeister D."/>
            <person name="Hogberg N."/>
            <person name="Martin F."/>
            <person name="Grigoriev I.V."/>
            <person name="Watkinson S.C."/>
        </authorList>
    </citation>
    <scope>NUCLEOTIDE SEQUENCE</scope>
    <source>
        <strain evidence="11">S7.9</strain>
    </source>
</reference>
<organism>
    <name type="scientific">Serpula lacrymans var. lacrymans (strain S7.9)</name>
    <name type="common">Dry rot fungus</name>
    <dbReference type="NCBI Taxonomy" id="578457"/>
    <lineage>
        <taxon>Eukaryota</taxon>
        <taxon>Fungi</taxon>
        <taxon>Dikarya</taxon>
        <taxon>Basidiomycota</taxon>
        <taxon>Agaricomycotina</taxon>
        <taxon>Agaricomycetes</taxon>
        <taxon>Agaricomycetidae</taxon>
        <taxon>Boletales</taxon>
        <taxon>Coniophorineae</taxon>
        <taxon>Serpulaceae</taxon>
        <taxon>Serpula</taxon>
    </lineage>
</organism>
<feature type="transmembrane region" description="Helical" evidence="10">
    <location>
        <begin position="117"/>
        <end position="137"/>
    </location>
</feature>
<gene>
    <name evidence="11" type="ORF">SERLADRAFT_360621</name>
</gene>
<dbReference type="PANTHER" id="PTHR28097">
    <property type="entry name" value="PHEROMONE A FACTOR RECEPTOR"/>
    <property type="match status" value="1"/>
</dbReference>
<feature type="transmembrane region" description="Helical" evidence="10">
    <location>
        <begin position="208"/>
        <end position="228"/>
    </location>
</feature>
<dbReference type="GO" id="GO:0005886">
    <property type="term" value="C:plasma membrane"/>
    <property type="evidence" value="ECO:0007669"/>
    <property type="project" value="TreeGrafter"/>
</dbReference>
<evidence type="ECO:0000256" key="6">
    <source>
        <dbReference type="ARBA" id="ARBA00023040"/>
    </source>
</evidence>
<proteinExistence type="inferred from homology"/>
<keyword evidence="9" id="KW-0807">Transducer</keyword>
<evidence type="ECO:0000256" key="8">
    <source>
        <dbReference type="ARBA" id="ARBA00023170"/>
    </source>
</evidence>
<dbReference type="InterPro" id="IPR001499">
    <property type="entry name" value="GPCR_STE3"/>
</dbReference>
<dbReference type="RefSeq" id="XP_007316401.1">
    <property type="nucleotide sequence ID" value="XM_007316339.1"/>
</dbReference>
<evidence type="ECO:0000256" key="7">
    <source>
        <dbReference type="ARBA" id="ARBA00023136"/>
    </source>
</evidence>
<evidence type="ECO:0000256" key="4">
    <source>
        <dbReference type="ARBA" id="ARBA00022692"/>
    </source>
</evidence>
<name>F8NRA9_SERL9</name>
<feature type="transmembrane region" description="Helical" evidence="10">
    <location>
        <begin position="78"/>
        <end position="97"/>
    </location>
</feature>
<keyword evidence="7 10" id="KW-0472">Membrane</keyword>
<comment type="similarity">
    <text evidence="2">Belongs to the G-protein coupled receptor 4 family.</text>
</comment>
<evidence type="ECO:0000256" key="1">
    <source>
        <dbReference type="ARBA" id="ARBA00004141"/>
    </source>
</evidence>
<dbReference type="OrthoDB" id="2874149at2759"/>
<keyword evidence="3" id="KW-0589">Pheromone response</keyword>
<feature type="transmembrane region" description="Helical" evidence="10">
    <location>
        <begin position="164"/>
        <end position="187"/>
    </location>
</feature>
<evidence type="ECO:0000313" key="11">
    <source>
        <dbReference type="EMBL" id="EGO26228.1"/>
    </source>
</evidence>
<feature type="transmembrane region" description="Helical" evidence="10">
    <location>
        <begin position="6"/>
        <end position="27"/>
    </location>
</feature>
<protein>
    <recommendedName>
        <fullName evidence="12">Fungal pheromone STE3G-protein-coupled receptor</fullName>
    </recommendedName>
</protein>
<evidence type="ECO:0008006" key="12">
    <source>
        <dbReference type="Google" id="ProtNLM"/>
    </source>
</evidence>
<dbReference type="GeneID" id="18809787"/>